<feature type="compositionally biased region" description="Low complexity" evidence="1">
    <location>
        <begin position="214"/>
        <end position="231"/>
    </location>
</feature>
<gene>
    <name evidence="2" type="ORF">ACFP0N_17785</name>
</gene>
<dbReference type="RefSeq" id="WP_345330772.1">
    <property type="nucleotide sequence ID" value="NZ_BAAAVH010000123.1"/>
</dbReference>
<dbReference type="EMBL" id="JBHSOD010000020">
    <property type="protein sequence ID" value="MFC5886821.1"/>
    <property type="molecule type" value="Genomic_DNA"/>
</dbReference>
<name>A0ABW1F0I2_9ACTN</name>
<feature type="compositionally biased region" description="Gly residues" evidence="1">
    <location>
        <begin position="67"/>
        <end position="133"/>
    </location>
</feature>
<organism evidence="2 3">
    <name type="scientific">Kitasatospora aburaviensis</name>
    <dbReference type="NCBI Taxonomy" id="67265"/>
    <lineage>
        <taxon>Bacteria</taxon>
        <taxon>Bacillati</taxon>
        <taxon>Actinomycetota</taxon>
        <taxon>Actinomycetes</taxon>
        <taxon>Kitasatosporales</taxon>
        <taxon>Streptomycetaceae</taxon>
        <taxon>Kitasatospora</taxon>
    </lineage>
</organism>
<evidence type="ECO:0000313" key="2">
    <source>
        <dbReference type="EMBL" id="MFC5886821.1"/>
    </source>
</evidence>
<dbReference type="Proteomes" id="UP001596067">
    <property type="component" value="Unassembled WGS sequence"/>
</dbReference>
<feature type="compositionally biased region" description="Low complexity" evidence="1">
    <location>
        <begin position="185"/>
        <end position="196"/>
    </location>
</feature>
<evidence type="ECO:0000256" key="1">
    <source>
        <dbReference type="SAM" id="MobiDB-lite"/>
    </source>
</evidence>
<feature type="region of interest" description="Disordered" evidence="1">
    <location>
        <begin position="67"/>
        <end position="239"/>
    </location>
</feature>
<protein>
    <submittedName>
        <fullName evidence="2">Uncharacterized protein</fullName>
    </submittedName>
</protein>
<comment type="caution">
    <text evidence="2">The sequence shown here is derived from an EMBL/GenBank/DDBJ whole genome shotgun (WGS) entry which is preliminary data.</text>
</comment>
<evidence type="ECO:0000313" key="3">
    <source>
        <dbReference type="Proteomes" id="UP001596067"/>
    </source>
</evidence>
<reference evidence="3" key="1">
    <citation type="journal article" date="2019" name="Int. J. Syst. Evol. Microbiol.">
        <title>The Global Catalogue of Microorganisms (GCM) 10K type strain sequencing project: providing services to taxonomists for standard genome sequencing and annotation.</title>
        <authorList>
            <consortium name="The Broad Institute Genomics Platform"/>
            <consortium name="The Broad Institute Genome Sequencing Center for Infectious Disease"/>
            <person name="Wu L."/>
            <person name="Ma J."/>
        </authorList>
    </citation>
    <scope>NUCLEOTIDE SEQUENCE [LARGE SCALE GENOMIC DNA]</scope>
    <source>
        <strain evidence="3">CGMCC 4.1469</strain>
    </source>
</reference>
<keyword evidence="3" id="KW-1185">Reference proteome</keyword>
<accession>A0ABW1F0I2</accession>
<proteinExistence type="predicted"/>
<sequence>MELAVPEVGAAVFEDAPLLVASLGRVADEEAVGLGLAEGDPSVVGEPDGDVGTGVGTVGTGVGVNVGDGDGGGGFSTSMVGGGSGGGGSHPSTAGGGPSRGTEGAGAEGTPGAGVEGTPGAGVEGTPGAGVGEGEVAPDVGSVLGLGLAEGQGDTDSFGVTPVGDSSEGSEEGVATGSVVDRVDGAVVPDVGAAVGTPLPPRSVATNDPSDMAPTSGTPSFSWSPPSTSRTAVRSPESLPFSAASTLATRSSDIPNVPNASAPSRSGIPVVRPAFTAPCWLCATDCMISWWYSSNRGASEPHSTNREATIMFGREPRVPASPAHSRASDDVRKAITNIRSVPYENEYATEVGEIAASEYITSRSTSVQRACNGAIGVHRIWPASAN</sequence>